<dbReference type="RefSeq" id="WP_136433391.1">
    <property type="nucleotide sequence ID" value="NZ_JBHSNS010000001.1"/>
</dbReference>
<keyword evidence="2" id="KW-0808">Transferase</keyword>
<keyword evidence="2" id="KW-0328">Glycosyltransferase</keyword>
<dbReference type="PANTHER" id="PTHR43685:SF11">
    <property type="entry name" value="GLYCOSYLTRANSFERASE TAGX-RELATED"/>
    <property type="match status" value="1"/>
</dbReference>
<keyword evidence="3" id="KW-1185">Reference proteome</keyword>
<evidence type="ECO:0000313" key="3">
    <source>
        <dbReference type="Proteomes" id="UP001596072"/>
    </source>
</evidence>
<dbReference type="Gene3D" id="3.90.550.10">
    <property type="entry name" value="Spore Coat Polysaccharide Biosynthesis Protein SpsA, Chain A"/>
    <property type="match status" value="1"/>
</dbReference>
<name>A0ABW0Z8Y7_9ACTN</name>
<dbReference type="InterPro" id="IPR050834">
    <property type="entry name" value="Glycosyltransf_2"/>
</dbReference>
<dbReference type="GO" id="GO:0016757">
    <property type="term" value="F:glycosyltransferase activity"/>
    <property type="evidence" value="ECO:0007669"/>
    <property type="project" value="UniProtKB-KW"/>
</dbReference>
<dbReference type="SUPFAM" id="SSF53448">
    <property type="entry name" value="Nucleotide-diphospho-sugar transferases"/>
    <property type="match status" value="1"/>
</dbReference>
<evidence type="ECO:0000313" key="2">
    <source>
        <dbReference type="EMBL" id="MFC5727445.1"/>
    </source>
</evidence>
<dbReference type="Pfam" id="PF00535">
    <property type="entry name" value="Glycos_transf_2"/>
    <property type="match status" value="1"/>
</dbReference>
<comment type="caution">
    <text evidence="2">The sequence shown here is derived from an EMBL/GenBank/DDBJ whole genome shotgun (WGS) entry which is preliminary data.</text>
</comment>
<reference evidence="3" key="1">
    <citation type="journal article" date="2019" name="Int. J. Syst. Evol. Microbiol.">
        <title>The Global Catalogue of Microorganisms (GCM) 10K type strain sequencing project: providing services to taxonomists for standard genome sequencing and annotation.</title>
        <authorList>
            <consortium name="The Broad Institute Genomics Platform"/>
            <consortium name="The Broad Institute Genome Sequencing Center for Infectious Disease"/>
            <person name="Wu L."/>
            <person name="Ma J."/>
        </authorList>
    </citation>
    <scope>NUCLEOTIDE SEQUENCE [LARGE SCALE GENOMIC DNA]</scope>
    <source>
        <strain evidence="3">YIM 94188</strain>
    </source>
</reference>
<dbReference type="EC" id="2.4.-.-" evidence="2"/>
<feature type="domain" description="Glycosyltransferase 2-like" evidence="1">
    <location>
        <begin position="10"/>
        <end position="125"/>
    </location>
</feature>
<sequence length="340" mass="37680">MTRRKQPTVSVALAAYNGERFIRQQVIGILDQDRPIDQLVVADDGSTDSTLDIVRDLVRSRGRGTELVVLEPGTVPLGPTENFVRAVRRSTSEVVILADQDDMWSERRVAAALAHFEQDPAAWIVAHDAQLIDARGENLAISTFDSMGVTSEEIRLLSSANAMVALSRRNVLAGMSFALDRRLLDTAFPIPPGWMHDYWLACWAGARGRLRVVADPSVLFYRQHDQNVYGAGSRRLRIRARRLLTTESDATVMRDRFEALVQRLEACDDVDEGIVDLVRGKRDFERIRAGMPAAPAARFVGVARQAAAGKYAQYGSNGTWNMIRDVIHPPKTEGTGAPDE</sequence>
<protein>
    <submittedName>
        <fullName evidence="2">Glycosyltransferase</fullName>
        <ecNumber evidence="2">2.4.-.-</ecNumber>
    </submittedName>
</protein>
<dbReference type="Proteomes" id="UP001596072">
    <property type="component" value="Unassembled WGS sequence"/>
</dbReference>
<dbReference type="PANTHER" id="PTHR43685">
    <property type="entry name" value="GLYCOSYLTRANSFERASE"/>
    <property type="match status" value="1"/>
</dbReference>
<evidence type="ECO:0000259" key="1">
    <source>
        <dbReference type="Pfam" id="PF00535"/>
    </source>
</evidence>
<dbReference type="EMBL" id="JBHSNS010000001">
    <property type="protein sequence ID" value="MFC5727445.1"/>
    <property type="molecule type" value="Genomic_DNA"/>
</dbReference>
<dbReference type="InterPro" id="IPR029044">
    <property type="entry name" value="Nucleotide-diphossugar_trans"/>
</dbReference>
<gene>
    <name evidence="2" type="ORF">ACFPQB_00850</name>
</gene>
<organism evidence="2 3">
    <name type="scientific">Nocardioides vastitatis</name>
    <dbReference type="NCBI Taxonomy" id="2568655"/>
    <lineage>
        <taxon>Bacteria</taxon>
        <taxon>Bacillati</taxon>
        <taxon>Actinomycetota</taxon>
        <taxon>Actinomycetes</taxon>
        <taxon>Propionibacteriales</taxon>
        <taxon>Nocardioidaceae</taxon>
        <taxon>Nocardioides</taxon>
    </lineage>
</organism>
<accession>A0ABW0Z8Y7</accession>
<proteinExistence type="predicted"/>
<dbReference type="InterPro" id="IPR001173">
    <property type="entry name" value="Glyco_trans_2-like"/>
</dbReference>